<dbReference type="EMBL" id="JAVHJM010000015">
    <property type="protein sequence ID" value="KAK6497181.1"/>
    <property type="molecule type" value="Genomic_DNA"/>
</dbReference>
<proteinExistence type="predicted"/>
<evidence type="ECO:0000313" key="3">
    <source>
        <dbReference type="Proteomes" id="UP001307849"/>
    </source>
</evidence>
<protein>
    <recommendedName>
        <fullName evidence="4">F-box domain-containing protein</fullName>
    </recommendedName>
</protein>
<dbReference type="AlphaFoldDB" id="A0AAN8RI15"/>
<comment type="caution">
    <text evidence="2">The sequence shown here is derived from an EMBL/GenBank/DDBJ whole genome shotgun (WGS) entry which is preliminary data.</text>
</comment>
<reference evidence="2 3" key="1">
    <citation type="submission" date="2019-10" db="EMBL/GenBank/DDBJ databases">
        <authorList>
            <person name="Palmer J.M."/>
        </authorList>
    </citation>
    <scope>NUCLEOTIDE SEQUENCE [LARGE SCALE GENOMIC DNA]</scope>
    <source>
        <strain evidence="2 3">TWF506</strain>
    </source>
</reference>
<evidence type="ECO:0000256" key="1">
    <source>
        <dbReference type="SAM" id="MobiDB-lite"/>
    </source>
</evidence>
<keyword evidence="3" id="KW-1185">Reference proteome</keyword>
<sequence>MSSSSSSSSHTSDSEDVDQTHTADTSIIPAVSLVASIANAAAAPTHSLLGQMPNEVLENILERVGRASIGAFGLAAKWCQAHSDEMYFRNIDLTPVSLIYLTMNPQHIPKIREIKIDCRMVGVLNINTINFIASIPNLRTISLHSVSSRSHCRVLHYMLKFIPTIPTLRRLEISVGHNLTPQGVPRVVGHNDPDWDNLNMNDHPNLKEISYDFGPMAASITRIDMLFYNTFAVQKKHVKVLEIKSIQMRRHTQLFPEGLKHYVMRCAEEEVNPNGVWNANSAIIQNAFQDCYVDLLLTESVEVLRFYSDMRKSVPTEREREISIQEVCKVFPNLKELDFVTRDSWKTNFRQTTAPEKLTKLKSFTHPGTTRTSTTSNSPAGYITESTYQSTGPIAVAPRSVMDHLTRHWFPNVDLYGWYSRDSTSTLNAGLHRVRITQLRSLWWVLHRGWVGLIQTAAVYWPGLTYNRHWWGPAVTTLLI</sequence>
<dbReference type="Proteomes" id="UP001307849">
    <property type="component" value="Unassembled WGS sequence"/>
</dbReference>
<evidence type="ECO:0000313" key="2">
    <source>
        <dbReference type="EMBL" id="KAK6497181.1"/>
    </source>
</evidence>
<gene>
    <name evidence="2" type="ORF">TWF506_004656</name>
</gene>
<organism evidence="2 3">
    <name type="scientific">Arthrobotrys conoides</name>
    <dbReference type="NCBI Taxonomy" id="74498"/>
    <lineage>
        <taxon>Eukaryota</taxon>
        <taxon>Fungi</taxon>
        <taxon>Dikarya</taxon>
        <taxon>Ascomycota</taxon>
        <taxon>Pezizomycotina</taxon>
        <taxon>Orbiliomycetes</taxon>
        <taxon>Orbiliales</taxon>
        <taxon>Orbiliaceae</taxon>
        <taxon>Arthrobotrys</taxon>
    </lineage>
</organism>
<evidence type="ECO:0008006" key="4">
    <source>
        <dbReference type="Google" id="ProtNLM"/>
    </source>
</evidence>
<accession>A0AAN8RI15</accession>
<name>A0AAN8RI15_9PEZI</name>
<feature type="compositionally biased region" description="Low complexity" evidence="1">
    <location>
        <begin position="1"/>
        <end position="11"/>
    </location>
</feature>
<feature type="region of interest" description="Disordered" evidence="1">
    <location>
        <begin position="1"/>
        <end position="21"/>
    </location>
</feature>